<evidence type="ECO:0000313" key="4">
    <source>
        <dbReference type="Proteomes" id="UP001161017"/>
    </source>
</evidence>
<proteinExistence type="predicted"/>
<protein>
    <submittedName>
        <fullName evidence="3">Uncharacterized protein</fullName>
    </submittedName>
</protein>
<gene>
    <name evidence="3" type="ORF">OHK93_003823</name>
</gene>
<keyword evidence="4" id="KW-1185">Reference proteome</keyword>
<feature type="region of interest" description="Disordered" evidence="1">
    <location>
        <begin position="23"/>
        <end position="42"/>
    </location>
</feature>
<dbReference type="Proteomes" id="UP001161017">
    <property type="component" value="Unassembled WGS sequence"/>
</dbReference>
<feature type="signal peptide" evidence="2">
    <location>
        <begin position="1"/>
        <end position="22"/>
    </location>
</feature>
<comment type="caution">
    <text evidence="3">The sequence shown here is derived from an EMBL/GenBank/DDBJ whole genome shotgun (WGS) entry which is preliminary data.</text>
</comment>
<reference evidence="3" key="1">
    <citation type="journal article" date="2023" name="Genome Biol. Evol.">
        <title>First Whole Genome Sequence and Flow Cytometry Genome Size Data for the Lichen-Forming Fungus Ramalina farinacea (Ascomycota).</title>
        <authorList>
            <person name="Llewellyn T."/>
            <person name="Mian S."/>
            <person name="Hill R."/>
            <person name="Leitch I.J."/>
            <person name="Gaya E."/>
        </authorList>
    </citation>
    <scope>NUCLEOTIDE SEQUENCE</scope>
    <source>
        <strain evidence="3">LIQ254RAFAR</strain>
    </source>
</reference>
<dbReference type="AlphaFoldDB" id="A0AA43QH97"/>
<evidence type="ECO:0000256" key="2">
    <source>
        <dbReference type="SAM" id="SignalP"/>
    </source>
</evidence>
<feature type="chain" id="PRO_5041420923" evidence="2">
    <location>
        <begin position="23"/>
        <end position="182"/>
    </location>
</feature>
<keyword evidence="2" id="KW-0732">Signal</keyword>
<name>A0AA43QH97_9LECA</name>
<accession>A0AA43QH97</accession>
<organism evidence="3 4">
    <name type="scientific">Ramalina farinacea</name>
    <dbReference type="NCBI Taxonomy" id="258253"/>
    <lineage>
        <taxon>Eukaryota</taxon>
        <taxon>Fungi</taxon>
        <taxon>Dikarya</taxon>
        <taxon>Ascomycota</taxon>
        <taxon>Pezizomycotina</taxon>
        <taxon>Lecanoromycetes</taxon>
        <taxon>OSLEUM clade</taxon>
        <taxon>Lecanoromycetidae</taxon>
        <taxon>Lecanorales</taxon>
        <taxon>Lecanorineae</taxon>
        <taxon>Ramalinaceae</taxon>
        <taxon>Ramalina</taxon>
    </lineage>
</organism>
<sequence length="182" mass="20105">MYHQMLLILCLFITQDQSLALAAPPPSNPTAPDTSSLSQPFHNSRCRPIGRHPIRANDCYTAINNFEQRKNPGGALQGDVTCTADESRHADPAFLVLPDEEVFGSCWVHWGLPRGADATVSWYYLFHFSRELVQQCITDDSFAGVAIFGPDRTRVVRFGVVPSSLRGIEEGNGTATERVDIV</sequence>
<evidence type="ECO:0000256" key="1">
    <source>
        <dbReference type="SAM" id="MobiDB-lite"/>
    </source>
</evidence>
<evidence type="ECO:0000313" key="3">
    <source>
        <dbReference type="EMBL" id="MDI1485634.1"/>
    </source>
</evidence>
<dbReference type="EMBL" id="JAPUFD010000002">
    <property type="protein sequence ID" value="MDI1485634.1"/>
    <property type="molecule type" value="Genomic_DNA"/>
</dbReference>